<keyword evidence="3" id="KW-1185">Reference proteome</keyword>
<dbReference type="EMBL" id="JASZYV010000002">
    <property type="protein sequence ID" value="MDM0044665.1"/>
    <property type="molecule type" value="Genomic_DNA"/>
</dbReference>
<keyword evidence="2" id="KW-0762">Sugar transport</keyword>
<reference evidence="2" key="1">
    <citation type="submission" date="2023-06" db="EMBL/GenBank/DDBJ databases">
        <authorList>
            <person name="Jiang Y."/>
            <person name="Liu Q."/>
        </authorList>
    </citation>
    <scope>NUCLEOTIDE SEQUENCE</scope>
    <source>
        <strain evidence="2">CGMCC 1.12089</strain>
    </source>
</reference>
<keyword evidence="2" id="KW-0813">Transport</keyword>
<feature type="domain" description="PTS EIIA type-2" evidence="1">
    <location>
        <begin position="10"/>
        <end position="152"/>
    </location>
</feature>
<sequence length="173" mass="18919">MSHDPERLANWIQPQQILVDVDAQDVEQALTIAAAAISSAHVIDAAPIFRALWRREQIGSTAIGHNLAIPHARSDAIASPLTVFMRTRSPVQVSDGEPISQFLVILVPKAGRQEDHLQLLALAATLFEGRESRDQISRAADAAEIAKAFQNALKRVARNAASQRVRPAFFTRS</sequence>
<dbReference type="PANTHER" id="PTHR47738:SF1">
    <property type="entry name" value="NITROGEN REGULATORY PROTEIN"/>
    <property type="match status" value="1"/>
</dbReference>
<dbReference type="RefSeq" id="WP_286659785.1">
    <property type="nucleotide sequence ID" value="NZ_JASZYV010000002.1"/>
</dbReference>
<comment type="caution">
    <text evidence="2">The sequence shown here is derived from an EMBL/GenBank/DDBJ whole genome shotgun (WGS) entry which is preliminary data.</text>
</comment>
<dbReference type="InterPro" id="IPR002178">
    <property type="entry name" value="PTS_EIIA_type-2_dom"/>
</dbReference>
<dbReference type="InterPro" id="IPR051541">
    <property type="entry name" value="PTS_SugarTrans_NitroReg"/>
</dbReference>
<name>A0ABT7N9X1_9BURK</name>
<organism evidence="2 3">
    <name type="scientific">Variovorax dokdonensis</name>
    <dbReference type="NCBI Taxonomy" id="344883"/>
    <lineage>
        <taxon>Bacteria</taxon>
        <taxon>Pseudomonadati</taxon>
        <taxon>Pseudomonadota</taxon>
        <taxon>Betaproteobacteria</taxon>
        <taxon>Burkholderiales</taxon>
        <taxon>Comamonadaceae</taxon>
        <taxon>Variovorax</taxon>
    </lineage>
</organism>
<dbReference type="PROSITE" id="PS51094">
    <property type="entry name" value="PTS_EIIA_TYPE_2"/>
    <property type="match status" value="1"/>
</dbReference>
<evidence type="ECO:0000259" key="1">
    <source>
        <dbReference type="PROSITE" id="PS51094"/>
    </source>
</evidence>
<proteinExistence type="predicted"/>
<dbReference type="Pfam" id="PF00359">
    <property type="entry name" value="PTS_EIIA_2"/>
    <property type="match status" value="1"/>
</dbReference>
<dbReference type="Proteomes" id="UP001174908">
    <property type="component" value="Unassembled WGS sequence"/>
</dbReference>
<evidence type="ECO:0000313" key="3">
    <source>
        <dbReference type="Proteomes" id="UP001174908"/>
    </source>
</evidence>
<dbReference type="InterPro" id="IPR016152">
    <property type="entry name" value="PTrfase/Anion_transptr"/>
</dbReference>
<dbReference type="Gene3D" id="3.40.930.10">
    <property type="entry name" value="Mannitol-specific EII, Chain A"/>
    <property type="match status" value="1"/>
</dbReference>
<protein>
    <submittedName>
        <fullName evidence="2">PTS sugar transporter subunit IIA</fullName>
    </submittedName>
</protein>
<gene>
    <name evidence="2" type="ORF">QTH91_09250</name>
</gene>
<dbReference type="PROSITE" id="PS00372">
    <property type="entry name" value="PTS_EIIA_TYPE_2_HIS"/>
    <property type="match status" value="1"/>
</dbReference>
<evidence type="ECO:0000313" key="2">
    <source>
        <dbReference type="EMBL" id="MDM0044665.1"/>
    </source>
</evidence>
<dbReference type="PANTHER" id="PTHR47738">
    <property type="entry name" value="PTS SYSTEM FRUCTOSE-LIKE EIIA COMPONENT-RELATED"/>
    <property type="match status" value="1"/>
</dbReference>
<dbReference type="SUPFAM" id="SSF55804">
    <property type="entry name" value="Phoshotransferase/anion transport protein"/>
    <property type="match status" value="1"/>
</dbReference>
<accession>A0ABT7N9X1</accession>